<dbReference type="GO" id="GO:0006760">
    <property type="term" value="P:folic acid-containing compound metabolic process"/>
    <property type="evidence" value="ECO:0007669"/>
    <property type="project" value="InterPro"/>
</dbReference>
<dbReference type="SUPFAM" id="SSF55620">
    <property type="entry name" value="Tetrahydrobiopterin biosynthesis enzymes-like"/>
    <property type="match status" value="1"/>
</dbReference>
<gene>
    <name evidence="2" type="ORF">G7078_05670</name>
</gene>
<dbReference type="EMBL" id="CP049871">
    <property type="protein sequence ID" value="QIL02327.1"/>
    <property type="molecule type" value="Genomic_DNA"/>
</dbReference>
<accession>A0A6G7ZMV7</accession>
<dbReference type="Gene3D" id="3.30.1130.10">
    <property type="match status" value="1"/>
</dbReference>
<dbReference type="GO" id="GO:0004150">
    <property type="term" value="F:dihydroneopterin aldolase activity"/>
    <property type="evidence" value="ECO:0007669"/>
    <property type="project" value="InterPro"/>
</dbReference>
<evidence type="ECO:0000313" key="2">
    <source>
        <dbReference type="EMBL" id="QIL02327.1"/>
    </source>
</evidence>
<name>A0A6G7ZMV7_9SPHN</name>
<dbReference type="AlphaFoldDB" id="A0A6G7ZMV7"/>
<dbReference type="Pfam" id="PF02152">
    <property type="entry name" value="FolB"/>
    <property type="match status" value="1"/>
</dbReference>
<dbReference type="KEGG" id="ssin:G7078_05670"/>
<organism evidence="2 3">
    <name type="scientific">Sphingomonas sinipercae</name>
    <dbReference type="NCBI Taxonomy" id="2714944"/>
    <lineage>
        <taxon>Bacteria</taxon>
        <taxon>Pseudomonadati</taxon>
        <taxon>Pseudomonadota</taxon>
        <taxon>Alphaproteobacteria</taxon>
        <taxon>Sphingomonadales</taxon>
        <taxon>Sphingomonadaceae</taxon>
        <taxon>Sphingomonas</taxon>
    </lineage>
</organism>
<dbReference type="InterPro" id="IPR006157">
    <property type="entry name" value="FolB_dom"/>
</dbReference>
<reference evidence="2 3" key="1">
    <citation type="submission" date="2020-03" db="EMBL/GenBank/DDBJ databases">
        <title>Sphingomonas sp. nov., isolated from fish.</title>
        <authorList>
            <person name="Hyun D.-W."/>
            <person name="Bae J.-W."/>
        </authorList>
    </citation>
    <scope>NUCLEOTIDE SEQUENCE [LARGE SCALE GENOMIC DNA]</scope>
    <source>
        <strain evidence="2 3">HDW15C</strain>
    </source>
</reference>
<dbReference type="RefSeq" id="WP_166093885.1">
    <property type="nucleotide sequence ID" value="NZ_CP049871.1"/>
</dbReference>
<feature type="domain" description="Dihydroneopterin aldolase/epimerase" evidence="1">
    <location>
        <begin position="13"/>
        <end position="123"/>
    </location>
</feature>
<keyword evidence="3" id="KW-1185">Reference proteome</keyword>
<sequence length="125" mass="14021">MVPLHLLPKQARIIVEDLEIQADIGFHPFEIGSPQRLLVTVEVLLDHATPPADDDPANAWDYDFVREQVIALAVQRRHNLQETLAYNIYLGLAGLRGVRALRVRTAKPDVYPDTRAVGVEYSSLP</sequence>
<protein>
    <submittedName>
        <fullName evidence="2">Dihydroneopterin aldolase</fullName>
    </submittedName>
</protein>
<dbReference type="InterPro" id="IPR043133">
    <property type="entry name" value="GTP-CH-I_C/QueF"/>
</dbReference>
<evidence type="ECO:0000259" key="1">
    <source>
        <dbReference type="SMART" id="SM00905"/>
    </source>
</evidence>
<proteinExistence type="predicted"/>
<evidence type="ECO:0000313" key="3">
    <source>
        <dbReference type="Proteomes" id="UP000502502"/>
    </source>
</evidence>
<dbReference type="Proteomes" id="UP000502502">
    <property type="component" value="Chromosome"/>
</dbReference>
<dbReference type="SMART" id="SM00905">
    <property type="entry name" value="FolB"/>
    <property type="match status" value="1"/>
</dbReference>